<gene>
    <name evidence="2" type="ORF">PLOB_00004012</name>
</gene>
<name>A0ABN8QAH0_9CNID</name>
<evidence type="ECO:0000256" key="1">
    <source>
        <dbReference type="SAM" id="MobiDB-lite"/>
    </source>
</evidence>
<organism evidence="2 3">
    <name type="scientific">Porites lobata</name>
    <dbReference type="NCBI Taxonomy" id="104759"/>
    <lineage>
        <taxon>Eukaryota</taxon>
        <taxon>Metazoa</taxon>
        <taxon>Cnidaria</taxon>
        <taxon>Anthozoa</taxon>
        <taxon>Hexacorallia</taxon>
        <taxon>Scleractinia</taxon>
        <taxon>Fungiina</taxon>
        <taxon>Poritidae</taxon>
        <taxon>Porites</taxon>
    </lineage>
</organism>
<feature type="region of interest" description="Disordered" evidence="1">
    <location>
        <begin position="86"/>
        <end position="115"/>
    </location>
</feature>
<proteinExistence type="predicted"/>
<feature type="compositionally biased region" description="Acidic residues" evidence="1">
    <location>
        <begin position="96"/>
        <end position="110"/>
    </location>
</feature>
<dbReference type="EMBL" id="CALNXK010000117">
    <property type="protein sequence ID" value="CAH3160614.1"/>
    <property type="molecule type" value="Genomic_DNA"/>
</dbReference>
<protein>
    <recommendedName>
        <fullName evidence="4">RING-type domain-containing protein</fullName>
    </recommendedName>
</protein>
<sequence length="335" mass="36883">MKSNILPLGFNFHPPPDPSKRCDSPLCSESSDLPWKLFEGCWHSFHISCLNGKNFCVICQDGLKRNMKFLSKTANKAFVQGLQTAPATGEQLQERDEVEEQGNSDDDDDHDHDIPEVGEVSADQVILELTRKLFNTQINQLSDSKATSCAPVVNVNRTGNQRQSQRPIHCTVCNHRRQGHQRQTNQTGEVIYHCFYCPNNDCCGGGGGIPCSCGWCEQTLDQSSSGTSQMTRGPVVVHQNQQGDVTEWVISVCQSSVSGDSGSNACTIFAVLVAVNFLLPTGWILPCPQSNLPQAFTRMFKELMIQRNIVHQSVVRACTTNIQCSGNHPAPSLGF</sequence>
<evidence type="ECO:0000313" key="3">
    <source>
        <dbReference type="Proteomes" id="UP001159405"/>
    </source>
</evidence>
<evidence type="ECO:0008006" key="4">
    <source>
        <dbReference type="Google" id="ProtNLM"/>
    </source>
</evidence>
<keyword evidence="3" id="KW-1185">Reference proteome</keyword>
<evidence type="ECO:0000313" key="2">
    <source>
        <dbReference type="EMBL" id="CAH3160614.1"/>
    </source>
</evidence>
<accession>A0ABN8QAH0</accession>
<dbReference type="Proteomes" id="UP001159405">
    <property type="component" value="Unassembled WGS sequence"/>
</dbReference>
<comment type="caution">
    <text evidence="2">The sequence shown here is derived from an EMBL/GenBank/DDBJ whole genome shotgun (WGS) entry which is preliminary data.</text>
</comment>
<reference evidence="2 3" key="1">
    <citation type="submission" date="2022-05" db="EMBL/GenBank/DDBJ databases">
        <authorList>
            <consortium name="Genoscope - CEA"/>
            <person name="William W."/>
        </authorList>
    </citation>
    <scope>NUCLEOTIDE SEQUENCE [LARGE SCALE GENOMIC DNA]</scope>
</reference>